<evidence type="ECO:0000313" key="3">
    <source>
        <dbReference type="EMBL" id="GEN04944.1"/>
    </source>
</evidence>
<dbReference type="AlphaFoldDB" id="A0A6N3T9N1"/>
<name>A0A6N3T9N1_9PROT</name>
<dbReference type="EMBL" id="BJXQ01000060">
    <property type="protein sequence ID" value="GEN04944.1"/>
    <property type="molecule type" value="Genomic_DNA"/>
</dbReference>
<feature type="region of interest" description="Disordered" evidence="1">
    <location>
        <begin position="1"/>
        <end position="41"/>
    </location>
</feature>
<evidence type="ECO:0000256" key="1">
    <source>
        <dbReference type="SAM" id="MobiDB-lite"/>
    </source>
</evidence>
<gene>
    <name evidence="2" type="ORF">Abin_045_002</name>
    <name evidence="3" type="ORF">AIN02nite_29690</name>
</gene>
<keyword evidence="4" id="KW-1185">Reference proteome</keyword>
<accession>A0A6N3T9N1</accession>
<reference evidence="2 4" key="1">
    <citation type="submission" date="2012-11" db="EMBL/GenBank/DDBJ databases">
        <title>Whole genome sequence of Acetobacter indonesiensis 5H-1.</title>
        <authorList>
            <person name="Azuma Y."/>
            <person name="Higashiura N."/>
            <person name="Hirakawa H."/>
            <person name="Matsushita K."/>
        </authorList>
    </citation>
    <scope>NUCLEOTIDE SEQUENCE [LARGE SCALE GENOMIC DNA]</scope>
    <source>
        <strain evidence="2 4">5H-1</strain>
    </source>
</reference>
<proteinExistence type="predicted"/>
<protein>
    <submittedName>
        <fullName evidence="3">Uncharacterized protein</fullName>
    </submittedName>
</protein>
<reference evidence="3 5" key="2">
    <citation type="submission" date="2019-07" db="EMBL/GenBank/DDBJ databases">
        <title>Whole genome shotgun sequence of Acetobacter indonesiensis NBRC 16471.</title>
        <authorList>
            <person name="Hosoyama A."/>
            <person name="Uohara A."/>
            <person name="Ohji S."/>
            <person name="Ichikawa N."/>
        </authorList>
    </citation>
    <scope>NUCLEOTIDE SEQUENCE [LARGE SCALE GENOMIC DNA]</scope>
    <source>
        <strain evidence="3 5">NBRC 16471</strain>
    </source>
</reference>
<evidence type="ECO:0000313" key="5">
    <source>
        <dbReference type="Proteomes" id="UP000321104"/>
    </source>
</evidence>
<comment type="caution">
    <text evidence="3">The sequence shown here is derived from an EMBL/GenBank/DDBJ whole genome shotgun (WGS) entry which is preliminary data.</text>
</comment>
<dbReference type="Proteomes" id="UP000032673">
    <property type="component" value="Unassembled WGS sequence"/>
</dbReference>
<dbReference type="EMBL" id="BAMW01000043">
    <property type="protein sequence ID" value="GAN63742.1"/>
    <property type="molecule type" value="Genomic_DNA"/>
</dbReference>
<dbReference type="Proteomes" id="UP000321104">
    <property type="component" value="Unassembled WGS sequence"/>
</dbReference>
<evidence type="ECO:0000313" key="4">
    <source>
        <dbReference type="Proteomes" id="UP000032673"/>
    </source>
</evidence>
<evidence type="ECO:0000313" key="2">
    <source>
        <dbReference type="EMBL" id="GAN63742.1"/>
    </source>
</evidence>
<sequence length="41" mass="4215">MISGETGSIHVPNLLVGPTGPTGTTEKNNTGLDFASYPALR</sequence>
<organism evidence="3 5">
    <name type="scientific">Acetobacter indonesiensis</name>
    <dbReference type="NCBI Taxonomy" id="104101"/>
    <lineage>
        <taxon>Bacteria</taxon>
        <taxon>Pseudomonadati</taxon>
        <taxon>Pseudomonadota</taxon>
        <taxon>Alphaproteobacteria</taxon>
        <taxon>Acetobacterales</taxon>
        <taxon>Acetobacteraceae</taxon>
        <taxon>Acetobacter</taxon>
    </lineage>
</organism>